<evidence type="ECO:0000256" key="9">
    <source>
        <dbReference type="ARBA" id="ARBA00023136"/>
    </source>
</evidence>
<protein>
    <recommendedName>
        <fullName evidence="10">3'(2'),5'-bisphosphate nucleotidase CysQ</fullName>
        <ecNumber evidence="10">3.1.3.7</ecNumber>
    </recommendedName>
    <alternativeName>
        <fullName evidence="10">3'(2'),5-bisphosphonucleoside 3'(2')-phosphohydrolase</fullName>
    </alternativeName>
    <alternativeName>
        <fullName evidence="10">3'-phosphoadenosine 5'-phosphate phosphatase</fullName>
        <shortName evidence="10">PAP phosphatase</shortName>
    </alternativeName>
</protein>
<evidence type="ECO:0000256" key="8">
    <source>
        <dbReference type="ARBA" id="ARBA00022842"/>
    </source>
</evidence>
<feature type="binding site" evidence="10">
    <location>
        <position position="85"/>
    </location>
    <ligand>
        <name>Mg(2+)</name>
        <dbReference type="ChEBI" id="CHEBI:18420"/>
        <label>2</label>
    </ligand>
</feature>
<feature type="binding site" evidence="10">
    <location>
        <position position="82"/>
    </location>
    <ligand>
        <name>Mg(2+)</name>
        <dbReference type="ChEBI" id="CHEBI:18420"/>
        <label>2</label>
    </ligand>
</feature>
<feature type="binding site" evidence="11">
    <location>
        <position position="62"/>
    </location>
    <ligand>
        <name>Mg(2+)</name>
        <dbReference type="ChEBI" id="CHEBI:18420"/>
        <label>1</label>
        <note>catalytic</note>
    </ligand>
</feature>
<dbReference type="EMBL" id="CP144914">
    <property type="protein sequence ID" value="WWD79738.1"/>
    <property type="molecule type" value="Genomic_DNA"/>
</dbReference>
<dbReference type="Gene3D" id="3.40.190.80">
    <property type="match status" value="1"/>
</dbReference>
<dbReference type="GO" id="GO:0050427">
    <property type="term" value="P:3'-phosphoadenosine 5'-phosphosulfate metabolic process"/>
    <property type="evidence" value="ECO:0007669"/>
    <property type="project" value="TreeGrafter"/>
</dbReference>
<dbReference type="InterPro" id="IPR020583">
    <property type="entry name" value="Inositol_monoP_metal-BS"/>
</dbReference>
<feature type="binding site" evidence="10">
    <location>
        <position position="220"/>
    </location>
    <ligand>
        <name>substrate</name>
    </ligand>
</feature>
<comment type="subcellular location">
    <subcellularLocation>
        <location evidence="10">Cell membrane</location>
        <topology evidence="10">Peripheral membrane protein</topology>
        <orientation evidence="10">Cytoplasmic side</orientation>
    </subcellularLocation>
</comment>
<dbReference type="HAMAP" id="MF_02095">
    <property type="entry name" value="CysQ"/>
    <property type="match status" value="1"/>
</dbReference>
<evidence type="ECO:0000256" key="10">
    <source>
        <dbReference type="HAMAP-Rule" id="MF_02095"/>
    </source>
</evidence>
<dbReference type="RefSeq" id="WP_147802794.1">
    <property type="nucleotide sequence ID" value="NZ_CP144914.1"/>
</dbReference>
<keyword evidence="8 10" id="KW-0460">Magnesium</keyword>
<dbReference type="PROSITE" id="PS00629">
    <property type="entry name" value="IMP_1"/>
    <property type="match status" value="1"/>
</dbReference>
<dbReference type="GO" id="GO:0000287">
    <property type="term" value="F:magnesium ion binding"/>
    <property type="evidence" value="ECO:0007669"/>
    <property type="project" value="UniProtKB-UniRule"/>
</dbReference>
<dbReference type="Gene3D" id="3.30.540.10">
    <property type="entry name" value="Fructose-1,6-Bisphosphatase, subunit A, domain 1"/>
    <property type="match status" value="1"/>
</dbReference>
<dbReference type="InterPro" id="IPR020550">
    <property type="entry name" value="Inositol_monophosphatase_CS"/>
</dbReference>
<dbReference type="OrthoDB" id="9772456at2"/>
<sequence>MDMYDLYQICLAAGQEIMDEYSKDTAVDRKEDHSPLTEADRRAHRVIYDGLKQMASIPVLSEEGEDVPAEERQSWKRYWLVDPLDGTKEFLKKNDEFTVNISLIEGTYPTLGIIYAPALDTCYFGAKGHAFKLENASAQRAVDEAELLAASTPLPKEEPGRSVVASRSHLSDETEAFIEELTHEHGRIDTVAAGSSLKFCFVAEGRAAWYPRFAPTMEWDTAAGQAIVEASGGEVLDHETGERLAYTKENLTNNWFLAKR</sequence>
<name>A0A5C7F8G3_9BACI</name>
<keyword evidence="7 10" id="KW-0378">Hydrolase</keyword>
<dbReference type="PANTHER" id="PTHR43028:SF5">
    <property type="entry name" value="3'(2'),5'-BISPHOSPHATE NUCLEOTIDASE 1"/>
    <property type="match status" value="1"/>
</dbReference>
<evidence type="ECO:0000313" key="13">
    <source>
        <dbReference type="Proteomes" id="UP000321816"/>
    </source>
</evidence>
<feature type="binding site" evidence="10">
    <location>
        <position position="62"/>
    </location>
    <ligand>
        <name>substrate</name>
    </ligand>
</feature>
<dbReference type="PANTHER" id="PTHR43028">
    <property type="entry name" value="3'(2'),5'-BISPHOSPHATE NUCLEOTIDASE 1"/>
    <property type="match status" value="1"/>
</dbReference>
<keyword evidence="4 10" id="KW-1003">Cell membrane</keyword>
<evidence type="ECO:0000256" key="5">
    <source>
        <dbReference type="ARBA" id="ARBA00022519"/>
    </source>
</evidence>
<evidence type="ECO:0000256" key="3">
    <source>
        <dbReference type="ARBA" id="ARBA00005289"/>
    </source>
</evidence>
<reference evidence="12 13" key="1">
    <citation type="submission" date="2024-01" db="EMBL/GenBank/DDBJ databases">
        <title>Complete Genome Sequence of Alkalicoccus halolimnae BZ-SZ-XJ29T, a Moderately Halophilic Bacterium Isolated from a Salt Lake.</title>
        <authorList>
            <person name="Zhao B."/>
        </authorList>
    </citation>
    <scope>NUCLEOTIDE SEQUENCE [LARGE SCALE GENOMIC DNA]</scope>
    <source>
        <strain evidence="12 13">BZ-SZ-XJ29</strain>
    </source>
</reference>
<dbReference type="Pfam" id="PF00459">
    <property type="entry name" value="Inositol_P"/>
    <property type="match status" value="1"/>
</dbReference>
<dbReference type="AlphaFoldDB" id="A0A5C7F8G3"/>
<comment type="cofactor">
    <cofactor evidence="10 11">
        <name>Mg(2+)</name>
        <dbReference type="ChEBI" id="CHEBI:18420"/>
    </cofactor>
</comment>
<proteinExistence type="inferred from homology"/>
<comment type="similarity">
    <text evidence="3 10">Belongs to the inositol monophosphatase superfamily. CysQ family.</text>
</comment>
<feature type="binding site" evidence="10">
    <location>
        <position position="84"/>
    </location>
    <ligand>
        <name>Mg(2+)</name>
        <dbReference type="ChEBI" id="CHEBI:18420"/>
        <label>1</label>
    </ligand>
</feature>
<gene>
    <name evidence="10 12" type="primary">cysQ</name>
    <name evidence="12" type="ORF">FTX54_015285</name>
</gene>
<dbReference type="InterPro" id="IPR006240">
    <property type="entry name" value="CysQ"/>
</dbReference>
<dbReference type="Proteomes" id="UP000321816">
    <property type="component" value="Chromosome"/>
</dbReference>
<evidence type="ECO:0000256" key="7">
    <source>
        <dbReference type="ARBA" id="ARBA00022801"/>
    </source>
</evidence>
<dbReference type="InterPro" id="IPR050725">
    <property type="entry name" value="CysQ/Inositol_MonoPase"/>
</dbReference>
<dbReference type="KEGG" id="ahal:FTX54_015285"/>
<evidence type="ECO:0000256" key="2">
    <source>
        <dbReference type="ARBA" id="ARBA00001625"/>
    </source>
</evidence>
<dbReference type="CDD" id="cd01638">
    <property type="entry name" value="CysQ"/>
    <property type="match status" value="1"/>
</dbReference>
<dbReference type="GO" id="GO:0046854">
    <property type="term" value="P:phosphatidylinositol phosphate biosynthetic process"/>
    <property type="evidence" value="ECO:0007669"/>
    <property type="project" value="InterPro"/>
</dbReference>
<feature type="binding site" evidence="10">
    <location>
        <begin position="84"/>
        <end position="87"/>
    </location>
    <ligand>
        <name>substrate</name>
    </ligand>
</feature>
<comment type="function">
    <text evidence="10">Converts adenosine-3',5'-bisphosphate (PAP) to AMP.</text>
</comment>
<dbReference type="GO" id="GO:0005886">
    <property type="term" value="C:plasma membrane"/>
    <property type="evidence" value="ECO:0007669"/>
    <property type="project" value="UniProtKB-SubCell"/>
</dbReference>
<evidence type="ECO:0000256" key="1">
    <source>
        <dbReference type="ARBA" id="ARBA00001033"/>
    </source>
</evidence>
<organism evidence="12 13">
    <name type="scientific">Alkalicoccus halolimnae</name>
    <dbReference type="NCBI Taxonomy" id="1667239"/>
    <lineage>
        <taxon>Bacteria</taxon>
        <taxon>Bacillati</taxon>
        <taxon>Bacillota</taxon>
        <taxon>Bacilli</taxon>
        <taxon>Bacillales</taxon>
        <taxon>Bacillaceae</taxon>
        <taxon>Alkalicoccus</taxon>
    </lineage>
</organism>
<dbReference type="EC" id="3.1.3.7" evidence="10"/>
<dbReference type="GO" id="GO:0000103">
    <property type="term" value="P:sulfate assimilation"/>
    <property type="evidence" value="ECO:0007669"/>
    <property type="project" value="TreeGrafter"/>
</dbReference>
<accession>A0A5C7F8G3</accession>
<dbReference type="PROSITE" id="PS00630">
    <property type="entry name" value="IMP_2"/>
    <property type="match status" value="1"/>
</dbReference>
<feature type="binding site" evidence="11">
    <location>
        <position position="82"/>
    </location>
    <ligand>
        <name>Mg(2+)</name>
        <dbReference type="ChEBI" id="CHEBI:18420"/>
        <label>1</label>
        <note>catalytic</note>
    </ligand>
</feature>
<evidence type="ECO:0000256" key="11">
    <source>
        <dbReference type="PIRSR" id="PIRSR600760-2"/>
    </source>
</evidence>
<comment type="catalytic activity">
    <reaction evidence="2 10">
        <text>adenosine 3',5'-bisphosphate + H2O = AMP + phosphate</text>
        <dbReference type="Rhea" id="RHEA:10040"/>
        <dbReference type="ChEBI" id="CHEBI:15377"/>
        <dbReference type="ChEBI" id="CHEBI:43474"/>
        <dbReference type="ChEBI" id="CHEBI:58343"/>
        <dbReference type="ChEBI" id="CHEBI:456215"/>
        <dbReference type="EC" id="3.1.3.7"/>
    </reaction>
</comment>
<keyword evidence="9 10" id="KW-0472">Membrane</keyword>
<dbReference type="NCBIfam" id="TIGR01331">
    <property type="entry name" value="bisphos_cysQ"/>
    <property type="match status" value="1"/>
</dbReference>
<dbReference type="GO" id="GO:0008441">
    <property type="term" value="F:3'(2'),5'-bisphosphate nucleotidase activity"/>
    <property type="evidence" value="ECO:0007669"/>
    <property type="project" value="UniProtKB-UniRule"/>
</dbReference>
<evidence type="ECO:0000256" key="4">
    <source>
        <dbReference type="ARBA" id="ARBA00022475"/>
    </source>
</evidence>
<feature type="binding site" evidence="10">
    <location>
        <position position="82"/>
    </location>
    <ligand>
        <name>Mg(2+)</name>
        <dbReference type="ChEBI" id="CHEBI:18420"/>
        <label>1</label>
    </ligand>
</feature>
<feature type="binding site" evidence="11">
    <location>
        <position position="84"/>
    </location>
    <ligand>
        <name>Mg(2+)</name>
        <dbReference type="ChEBI" id="CHEBI:18420"/>
        <label>1</label>
        <note>catalytic</note>
    </ligand>
</feature>
<dbReference type="SUPFAM" id="SSF56655">
    <property type="entry name" value="Carbohydrate phosphatase"/>
    <property type="match status" value="1"/>
</dbReference>
<evidence type="ECO:0000313" key="12">
    <source>
        <dbReference type="EMBL" id="WWD79738.1"/>
    </source>
</evidence>
<evidence type="ECO:0000256" key="6">
    <source>
        <dbReference type="ARBA" id="ARBA00022723"/>
    </source>
</evidence>
<comment type="catalytic activity">
    <reaction evidence="1">
        <text>a myo-inositol phosphate + H2O = myo-inositol + phosphate</text>
        <dbReference type="Rhea" id="RHEA:24056"/>
        <dbReference type="ChEBI" id="CHEBI:15377"/>
        <dbReference type="ChEBI" id="CHEBI:17268"/>
        <dbReference type="ChEBI" id="CHEBI:43474"/>
        <dbReference type="ChEBI" id="CHEBI:84139"/>
        <dbReference type="EC" id="3.1.3.25"/>
    </reaction>
</comment>
<dbReference type="InterPro" id="IPR000760">
    <property type="entry name" value="Inositol_monophosphatase-like"/>
</dbReference>
<keyword evidence="6 10" id="KW-0479">Metal-binding</keyword>
<feature type="binding site" evidence="11">
    <location>
        <position position="85"/>
    </location>
    <ligand>
        <name>Mg(2+)</name>
        <dbReference type="ChEBI" id="CHEBI:18420"/>
        <label>1</label>
        <note>catalytic</note>
    </ligand>
</feature>
<feature type="binding site" evidence="10">
    <location>
        <position position="62"/>
    </location>
    <ligand>
        <name>Mg(2+)</name>
        <dbReference type="ChEBI" id="CHEBI:18420"/>
        <label>1</label>
    </ligand>
</feature>
<keyword evidence="13" id="KW-1185">Reference proteome</keyword>
<keyword evidence="5" id="KW-0997">Cell inner membrane</keyword>
<feature type="binding site" evidence="10 11">
    <location>
        <position position="220"/>
    </location>
    <ligand>
        <name>Mg(2+)</name>
        <dbReference type="ChEBI" id="CHEBI:18420"/>
        <label>2</label>
    </ligand>
</feature>
<dbReference type="GO" id="GO:0052834">
    <property type="term" value="F:inositol monophosphate phosphatase activity"/>
    <property type="evidence" value="ECO:0007669"/>
    <property type="project" value="UniProtKB-EC"/>
</dbReference>